<keyword evidence="9 11" id="KW-1208">Phospholipid metabolism</keyword>
<evidence type="ECO:0000256" key="8">
    <source>
        <dbReference type="ARBA" id="ARBA00023209"/>
    </source>
</evidence>
<evidence type="ECO:0000256" key="2">
    <source>
        <dbReference type="ARBA" id="ARBA00005042"/>
    </source>
</evidence>
<dbReference type="Ensembl" id="ENSCSAVT00000002326.1">
    <property type="protein sequence ID" value="ENSCSAVP00000002288.1"/>
    <property type="gene ID" value="ENSCSAVG00000001336.1"/>
</dbReference>
<keyword evidence="11" id="KW-0547">Nucleotide-binding</keyword>
<evidence type="ECO:0000256" key="7">
    <source>
        <dbReference type="ARBA" id="ARBA00023098"/>
    </source>
</evidence>
<keyword evidence="11" id="KW-0496">Mitochondrion</keyword>
<dbReference type="Proteomes" id="UP000007875">
    <property type="component" value="Unassembled WGS sequence"/>
</dbReference>
<evidence type="ECO:0000256" key="1">
    <source>
        <dbReference type="ARBA" id="ARBA00003537"/>
    </source>
</evidence>
<evidence type="ECO:0000256" key="4">
    <source>
        <dbReference type="ARBA" id="ARBA00022516"/>
    </source>
</evidence>
<comment type="subcellular location">
    <subcellularLocation>
        <location evidence="11">Mitochondrion</location>
    </subcellularLocation>
</comment>
<dbReference type="HOGENOM" id="CLU_030471_1_2_1"/>
<dbReference type="PANTHER" id="PTHR12586:SF1">
    <property type="entry name" value="CDP-DIACYLGLYCEROL--GLYCEROL-3-PHOSPHATE 3-PHOSPHATIDYLTRANSFERASE, MITOCHONDRIAL"/>
    <property type="match status" value="1"/>
</dbReference>
<dbReference type="PANTHER" id="PTHR12586">
    <property type="entry name" value="CDP-DIACYLGLYCEROL--SERINE O-PHOSPHATIDYLTRANSFERASE"/>
    <property type="match status" value="1"/>
</dbReference>
<feature type="domain" description="PLD phosphodiesterase" evidence="12">
    <location>
        <begin position="132"/>
        <end position="158"/>
    </location>
</feature>
<dbReference type="GO" id="GO:0005524">
    <property type="term" value="F:ATP binding"/>
    <property type="evidence" value="ECO:0007669"/>
    <property type="project" value="UniProtKB-KW"/>
</dbReference>
<keyword evidence="5 11" id="KW-0808">Transferase</keyword>
<organism evidence="13 14">
    <name type="scientific">Ciona savignyi</name>
    <name type="common">Pacific transparent sea squirt</name>
    <dbReference type="NCBI Taxonomy" id="51511"/>
    <lineage>
        <taxon>Eukaryota</taxon>
        <taxon>Metazoa</taxon>
        <taxon>Chordata</taxon>
        <taxon>Tunicata</taxon>
        <taxon>Ascidiacea</taxon>
        <taxon>Phlebobranchia</taxon>
        <taxon>Cionidae</taxon>
        <taxon>Ciona</taxon>
    </lineage>
</organism>
<dbReference type="UniPathway" id="UPA00084">
    <property type="reaction ID" value="UER00503"/>
</dbReference>
<dbReference type="PROSITE" id="PS50035">
    <property type="entry name" value="PLD"/>
    <property type="match status" value="1"/>
</dbReference>
<comment type="function">
    <text evidence="1 11">Functions in the biosynthesis of the anionic phospholipids phosphatidylglycerol and cardiolipin.</text>
</comment>
<keyword evidence="14" id="KW-1185">Reference proteome</keyword>
<dbReference type="Gene3D" id="3.30.870.10">
    <property type="entry name" value="Endonuclease Chain A"/>
    <property type="match status" value="2"/>
</dbReference>
<dbReference type="Pfam" id="PF00614">
    <property type="entry name" value="PLDc"/>
    <property type="match status" value="1"/>
</dbReference>
<accession>H2YAE0</accession>
<dbReference type="GO" id="GO:0005739">
    <property type="term" value="C:mitochondrion"/>
    <property type="evidence" value="ECO:0007669"/>
    <property type="project" value="UniProtKB-SubCell"/>
</dbReference>
<comment type="catalytic activity">
    <reaction evidence="10 11">
        <text>a CDP-1,2-diacyl-sn-glycerol + sn-glycerol 3-phosphate = a 1,2-diacyl-sn-glycero-3-phospho-(1'-sn-glycero-3'-phosphate) + CMP + H(+)</text>
        <dbReference type="Rhea" id="RHEA:12593"/>
        <dbReference type="ChEBI" id="CHEBI:15378"/>
        <dbReference type="ChEBI" id="CHEBI:57597"/>
        <dbReference type="ChEBI" id="CHEBI:58332"/>
        <dbReference type="ChEBI" id="CHEBI:60110"/>
        <dbReference type="ChEBI" id="CHEBI:60377"/>
        <dbReference type="EC" id="2.7.8.5"/>
    </reaction>
</comment>
<dbReference type="GO" id="GO:0008444">
    <property type="term" value="F:CDP-diacylglycerol-glycerol-3-phosphate 3-phosphatidyltransferase activity"/>
    <property type="evidence" value="ECO:0007669"/>
    <property type="project" value="UniProtKB-EC"/>
</dbReference>
<evidence type="ECO:0000313" key="14">
    <source>
        <dbReference type="Proteomes" id="UP000007875"/>
    </source>
</evidence>
<evidence type="ECO:0000256" key="5">
    <source>
        <dbReference type="ARBA" id="ARBA00022679"/>
    </source>
</evidence>
<evidence type="ECO:0000256" key="6">
    <source>
        <dbReference type="ARBA" id="ARBA00022737"/>
    </source>
</evidence>
<evidence type="ECO:0000256" key="11">
    <source>
        <dbReference type="RuleBase" id="RU365024"/>
    </source>
</evidence>
<evidence type="ECO:0000256" key="9">
    <source>
        <dbReference type="ARBA" id="ARBA00023264"/>
    </source>
</evidence>
<dbReference type="CDD" id="cd09137">
    <property type="entry name" value="PLDc_PGS1_euk_2"/>
    <property type="match status" value="1"/>
</dbReference>
<dbReference type="SMART" id="SM00155">
    <property type="entry name" value="PLDc"/>
    <property type="match status" value="2"/>
</dbReference>
<dbReference type="AlphaFoldDB" id="H2YAE0"/>
<dbReference type="GeneTree" id="ENSGT00390000002373"/>
<reference evidence="14" key="1">
    <citation type="submission" date="2003-08" db="EMBL/GenBank/DDBJ databases">
        <authorList>
            <person name="Birren B."/>
            <person name="Nusbaum C."/>
            <person name="Abebe A."/>
            <person name="Abouelleil A."/>
            <person name="Adekoya E."/>
            <person name="Ait-zahra M."/>
            <person name="Allen N."/>
            <person name="Allen T."/>
            <person name="An P."/>
            <person name="Anderson M."/>
            <person name="Anderson S."/>
            <person name="Arachchi H."/>
            <person name="Armbruster J."/>
            <person name="Bachantsang P."/>
            <person name="Baldwin J."/>
            <person name="Barry A."/>
            <person name="Bayul T."/>
            <person name="Blitshsteyn B."/>
            <person name="Bloom T."/>
            <person name="Blye J."/>
            <person name="Boguslavskiy L."/>
            <person name="Borowsky M."/>
            <person name="Boukhgalter B."/>
            <person name="Brunache A."/>
            <person name="Butler J."/>
            <person name="Calixte N."/>
            <person name="Calvo S."/>
            <person name="Camarata J."/>
            <person name="Campo K."/>
            <person name="Chang J."/>
            <person name="Cheshatsang Y."/>
            <person name="Citroen M."/>
            <person name="Collymore A."/>
            <person name="Considine T."/>
            <person name="Cook A."/>
            <person name="Cooke P."/>
            <person name="Corum B."/>
            <person name="Cuomo C."/>
            <person name="David R."/>
            <person name="Dawoe T."/>
            <person name="Degray S."/>
            <person name="Dodge S."/>
            <person name="Dooley K."/>
            <person name="Dorje P."/>
            <person name="Dorjee K."/>
            <person name="Dorris L."/>
            <person name="Duffey N."/>
            <person name="Dupes A."/>
            <person name="Elkins T."/>
            <person name="Engels R."/>
            <person name="Erickson J."/>
            <person name="Farina A."/>
            <person name="Faro S."/>
            <person name="Ferreira P."/>
            <person name="Fischer H."/>
            <person name="Fitzgerald M."/>
            <person name="Foley K."/>
            <person name="Gage D."/>
            <person name="Galagan J."/>
            <person name="Gearin G."/>
            <person name="Gnerre S."/>
            <person name="Gnirke A."/>
            <person name="Goyette A."/>
            <person name="Graham J."/>
            <person name="Grandbois E."/>
            <person name="Gyaltsen K."/>
            <person name="Hafez N."/>
            <person name="Hagopian D."/>
            <person name="Hagos B."/>
            <person name="Hall J."/>
            <person name="Hatcher B."/>
            <person name="Heller A."/>
            <person name="Higgins H."/>
            <person name="Honan T."/>
            <person name="Horn A."/>
            <person name="Houde N."/>
            <person name="Hughes L."/>
            <person name="Hulme W."/>
            <person name="Husby E."/>
            <person name="Iliev I."/>
            <person name="Jaffe D."/>
            <person name="Jones C."/>
            <person name="Kamal M."/>
            <person name="Kamat A."/>
            <person name="Kamvysselis M."/>
            <person name="Karlsson E."/>
            <person name="Kells C."/>
            <person name="Kieu A."/>
            <person name="Kisner P."/>
            <person name="Kodira C."/>
            <person name="Kulbokas E."/>
            <person name="Labutti K."/>
            <person name="Lama D."/>
            <person name="Landers T."/>
            <person name="Leger J."/>
            <person name="Levine S."/>
            <person name="Lewis D."/>
            <person name="Lewis T."/>
            <person name="Lindblad-toh K."/>
            <person name="Liu X."/>
            <person name="Lokyitsang T."/>
            <person name="Lokyitsang Y."/>
            <person name="Lucien O."/>
            <person name="Lui A."/>
            <person name="Ma L.J."/>
            <person name="Mabbitt R."/>
            <person name="Macdonald J."/>
            <person name="Maclean C."/>
            <person name="Major J."/>
            <person name="Manning J."/>
            <person name="Marabella R."/>
            <person name="Maru K."/>
            <person name="Matthews C."/>
            <person name="Mauceli E."/>
            <person name="Mccarthy M."/>
            <person name="Mcdonough S."/>
            <person name="Mcghee T."/>
            <person name="Meldrim J."/>
            <person name="Meneus L."/>
            <person name="Mesirov J."/>
            <person name="Mihalev A."/>
            <person name="Mihova T."/>
            <person name="Mikkelsen T."/>
            <person name="Mlenga V."/>
            <person name="Moru K."/>
            <person name="Mozes J."/>
            <person name="Mulrain L."/>
            <person name="Munson G."/>
            <person name="Naylor J."/>
            <person name="Newes C."/>
            <person name="Nguyen C."/>
            <person name="Nguyen N."/>
            <person name="Nguyen T."/>
            <person name="Nicol R."/>
            <person name="Nielsen C."/>
            <person name="Nizzari M."/>
            <person name="Norbu C."/>
            <person name="Norbu N."/>
            <person name="O'donnell P."/>
            <person name="Okoawo O."/>
            <person name="O'leary S."/>
            <person name="Omotosho B."/>
            <person name="O'neill K."/>
            <person name="Osman S."/>
            <person name="Parker S."/>
            <person name="Perrin D."/>
            <person name="Phunkhang P."/>
            <person name="Piqani B."/>
            <person name="Purcell S."/>
            <person name="Rachupka T."/>
            <person name="Ramasamy U."/>
            <person name="Rameau R."/>
            <person name="Ray V."/>
            <person name="Raymond C."/>
            <person name="Retta R."/>
            <person name="Richardson S."/>
            <person name="Rise C."/>
            <person name="Rodriguez J."/>
            <person name="Rogers J."/>
            <person name="Rogov P."/>
            <person name="Rutman M."/>
            <person name="Schupbach R."/>
            <person name="Seaman C."/>
            <person name="Settipalli S."/>
            <person name="Sharpe T."/>
            <person name="Sheridan J."/>
            <person name="Sherpa N."/>
            <person name="Shi J."/>
            <person name="Smirnov S."/>
            <person name="Smith C."/>
            <person name="Sougnez C."/>
            <person name="Spencer B."/>
            <person name="Stalker J."/>
            <person name="Stange-thomann N."/>
            <person name="Stavropoulos S."/>
            <person name="Stetson K."/>
            <person name="Stone C."/>
            <person name="Stone S."/>
            <person name="Stubbs M."/>
            <person name="Talamas J."/>
            <person name="Tchuinga P."/>
            <person name="Tenzing P."/>
            <person name="Tesfaye S."/>
            <person name="Theodore J."/>
            <person name="Thoulutsang Y."/>
            <person name="Topham K."/>
            <person name="Towey S."/>
            <person name="Tsamla T."/>
            <person name="Tsomo N."/>
            <person name="Vallee D."/>
            <person name="Vassiliev H."/>
            <person name="Venkataraman V."/>
            <person name="Vinson J."/>
            <person name="Vo A."/>
            <person name="Wade C."/>
            <person name="Wang S."/>
            <person name="Wangchuk T."/>
            <person name="Wangdi T."/>
            <person name="Whittaker C."/>
            <person name="Wilkinson J."/>
            <person name="Wu Y."/>
            <person name="Wyman D."/>
            <person name="Yadav S."/>
            <person name="Yang S."/>
            <person name="Yang X."/>
            <person name="Yeager S."/>
            <person name="Yee E."/>
            <person name="Young G."/>
            <person name="Zainoun J."/>
            <person name="Zembeck L."/>
            <person name="Zimmer A."/>
            <person name="Zody M."/>
            <person name="Lander E."/>
        </authorList>
    </citation>
    <scope>NUCLEOTIDE SEQUENCE [LARGE SCALE GENOMIC DNA]</scope>
</reference>
<name>H2YAE0_CIOSA</name>
<protein>
    <recommendedName>
        <fullName evidence="11">CDP-diacylglycerol--glycerol-3-phosphate 3-phosphatidyltransferase</fullName>
        <ecNumber evidence="11">2.7.8.5</ecNumber>
    </recommendedName>
</protein>
<comment type="pathway">
    <text evidence="2 11">Phospholipid metabolism; phosphatidylglycerol biosynthesis; phosphatidylglycerol from CDP-diacylglycerol: step 1/2.</text>
</comment>
<keyword evidence="8 11" id="KW-0594">Phospholipid biosynthesis</keyword>
<reference evidence="13" key="3">
    <citation type="submission" date="2025-09" db="UniProtKB">
        <authorList>
            <consortium name="Ensembl"/>
        </authorList>
    </citation>
    <scope>IDENTIFICATION</scope>
</reference>
<keyword evidence="4 11" id="KW-0444">Lipid biosynthesis</keyword>
<dbReference type="InterPro" id="IPR001736">
    <property type="entry name" value="PLipase_D/transphosphatidylase"/>
</dbReference>
<evidence type="ECO:0000259" key="12">
    <source>
        <dbReference type="PROSITE" id="PS50035"/>
    </source>
</evidence>
<keyword evidence="7 11" id="KW-0443">Lipid metabolism</keyword>
<dbReference type="SUPFAM" id="SSF56024">
    <property type="entry name" value="Phospholipase D/nuclease"/>
    <property type="match status" value="2"/>
</dbReference>
<keyword evidence="11" id="KW-0067">ATP-binding</keyword>
<proteinExistence type="inferred from homology"/>
<keyword evidence="6" id="KW-0677">Repeat</keyword>
<evidence type="ECO:0000256" key="3">
    <source>
        <dbReference type="ARBA" id="ARBA00010682"/>
    </source>
</evidence>
<dbReference type="InterPro" id="IPR016270">
    <property type="entry name" value="PGS1"/>
</dbReference>
<dbReference type="EC" id="2.7.8.5" evidence="11"/>
<reference evidence="13" key="2">
    <citation type="submission" date="2025-08" db="UniProtKB">
        <authorList>
            <consortium name="Ensembl"/>
        </authorList>
    </citation>
    <scope>IDENTIFICATION</scope>
</reference>
<dbReference type="GO" id="GO:0032049">
    <property type="term" value="P:cardiolipin biosynthetic process"/>
    <property type="evidence" value="ECO:0007669"/>
    <property type="project" value="InterPro"/>
</dbReference>
<dbReference type="CDD" id="cd09135">
    <property type="entry name" value="PLDc_PGS1_euk_1"/>
    <property type="match status" value="1"/>
</dbReference>
<sequence>FQWLHSLAPCFAVNGDNVKVIESPKEFYSALLNGVKSANHRIVLSALYLGTDDLDRQLVDCLNEKIKQKGSKLDVNVLLDFTRGSRGEINSRTLLAPLIKENPQSSLEISFFHTPSLRGFIKSCLPNRWNEIVGINHLKLFVFDDTFIISGANLSKNYFEQRQDRYMSFSDSAEIVDYFQSIVKTVSSFSFQLLSDGDVQFSKQCPHHPVTGDLKQYVEHVRKFYHTVIMKIKVKATCLVGTLYTANSVKSVNSSGSFSSNKSSKACDTYIFPSLQLGCVGINQDENLTKKLLCSFPESSRTYFTSGYFNITENYSQLILNSRSKFDILVASPDANGFLGSAGFAGQIPSVYVELTKKFFNQIIEKDKTNDIKIWEYVRPQWTYHAKGLWFYDKKKELPSLTMIGSSNYGYRSVNRDFEAQITLVTSNSALMRQLHQERINLFKYAKPVTQSTFAKPKYAVKRWVSIATTIIKHYF</sequence>
<evidence type="ECO:0000313" key="13">
    <source>
        <dbReference type="Ensembl" id="ENSCSAVP00000002288.1"/>
    </source>
</evidence>
<dbReference type="PIRSF" id="PIRSF000850">
    <property type="entry name" value="Phospholipase_D_PSS"/>
    <property type="match status" value="1"/>
</dbReference>
<comment type="similarity">
    <text evidence="3 11">Belongs to the CDP-alcohol phosphatidyltransferase class-II family.</text>
</comment>
<evidence type="ECO:0000256" key="10">
    <source>
        <dbReference type="ARBA" id="ARBA00048586"/>
    </source>
</evidence>